<organism evidence="2 3">
    <name type="scientific">Trichonephila clavata</name>
    <name type="common">Joro spider</name>
    <name type="synonym">Nephila clavata</name>
    <dbReference type="NCBI Taxonomy" id="2740835"/>
    <lineage>
        <taxon>Eukaryota</taxon>
        <taxon>Metazoa</taxon>
        <taxon>Ecdysozoa</taxon>
        <taxon>Arthropoda</taxon>
        <taxon>Chelicerata</taxon>
        <taxon>Arachnida</taxon>
        <taxon>Araneae</taxon>
        <taxon>Araneomorphae</taxon>
        <taxon>Entelegynae</taxon>
        <taxon>Araneoidea</taxon>
        <taxon>Nephilidae</taxon>
        <taxon>Trichonephila</taxon>
    </lineage>
</organism>
<dbReference type="Proteomes" id="UP000887116">
    <property type="component" value="Unassembled WGS sequence"/>
</dbReference>
<gene>
    <name evidence="2" type="ORF">TNCT_319111</name>
</gene>
<dbReference type="EMBL" id="BMAO01010644">
    <property type="protein sequence ID" value="GFQ68489.1"/>
    <property type="molecule type" value="Genomic_DNA"/>
</dbReference>
<protein>
    <submittedName>
        <fullName evidence="2">Uncharacterized protein</fullName>
    </submittedName>
</protein>
<sequence>MHEVSWHTSQDADETHAQTSLPTFPHQFSEDYQQNICQNNPPSYKFLFYIIPITYSQKIKVGGGRFSFHPYPEQIVRFGIFELAPVS</sequence>
<dbReference type="AlphaFoldDB" id="A0A8X6F3G8"/>
<comment type="caution">
    <text evidence="2">The sequence shown here is derived from an EMBL/GenBank/DDBJ whole genome shotgun (WGS) entry which is preliminary data.</text>
</comment>
<reference evidence="2" key="1">
    <citation type="submission" date="2020-07" db="EMBL/GenBank/DDBJ databases">
        <title>Multicomponent nature underlies the extraordinary mechanical properties of spider dragline silk.</title>
        <authorList>
            <person name="Kono N."/>
            <person name="Nakamura H."/>
            <person name="Mori M."/>
            <person name="Yoshida Y."/>
            <person name="Ohtoshi R."/>
            <person name="Malay A.D."/>
            <person name="Moran D.A.P."/>
            <person name="Tomita M."/>
            <person name="Numata K."/>
            <person name="Arakawa K."/>
        </authorList>
    </citation>
    <scope>NUCLEOTIDE SEQUENCE</scope>
</reference>
<evidence type="ECO:0000256" key="1">
    <source>
        <dbReference type="SAM" id="MobiDB-lite"/>
    </source>
</evidence>
<accession>A0A8X6F3G8</accession>
<feature type="region of interest" description="Disordered" evidence="1">
    <location>
        <begin position="1"/>
        <end position="23"/>
    </location>
</feature>
<proteinExistence type="predicted"/>
<keyword evidence="3" id="KW-1185">Reference proteome</keyword>
<evidence type="ECO:0000313" key="2">
    <source>
        <dbReference type="EMBL" id="GFQ68489.1"/>
    </source>
</evidence>
<name>A0A8X6F3G8_TRICU</name>
<evidence type="ECO:0000313" key="3">
    <source>
        <dbReference type="Proteomes" id="UP000887116"/>
    </source>
</evidence>